<evidence type="ECO:0000256" key="3">
    <source>
        <dbReference type="ARBA" id="ARBA00022833"/>
    </source>
</evidence>
<dbReference type="GO" id="GO:0006269">
    <property type="term" value="P:DNA replication, synthesis of primer"/>
    <property type="evidence" value="ECO:0007669"/>
    <property type="project" value="TreeGrafter"/>
</dbReference>
<dbReference type="EMBL" id="DADPIR010000164">
    <property type="protein sequence ID" value="HAZ7495097.1"/>
    <property type="molecule type" value="Genomic_DNA"/>
</dbReference>
<sequence length="184" mass="20480">MARIPEAELQHLKAAVSLVAVVQAQGRQLVKKGKDFTTLCPFHDEKTPSCVISPEKNLYHCFGCNAGGSVLNWVMQTEKLSLRKAAERLKAELGDNPAVVPLVTKDEPEIFAEDEAGRQQLLSRVVAFYHHTLLNAPEAVAYLEKRRLNHPELVAAFKLGFANRTLPYRLPAVKSRAGEKIRAR</sequence>
<dbReference type="RefSeq" id="WP_249566583.1">
    <property type="nucleotide sequence ID" value="NZ_JAMDPH010000043.1"/>
</dbReference>
<dbReference type="PANTHER" id="PTHR30313:SF2">
    <property type="entry name" value="DNA PRIMASE"/>
    <property type="match status" value="1"/>
</dbReference>
<reference evidence="5" key="1">
    <citation type="journal article" date="2018" name="Genome Biol.">
        <title>SKESA: strategic k-mer extension for scrupulous assemblies.</title>
        <authorList>
            <person name="Souvorov A."/>
            <person name="Agarwala R."/>
            <person name="Lipman D.J."/>
        </authorList>
    </citation>
    <scope>NUCLEOTIDE SEQUENCE</scope>
    <source>
        <strain evidence="5">SJP41</strain>
    </source>
</reference>
<dbReference type="GO" id="GO:0003899">
    <property type="term" value="F:DNA-directed RNA polymerase activity"/>
    <property type="evidence" value="ECO:0007669"/>
    <property type="project" value="InterPro"/>
</dbReference>
<keyword evidence="1" id="KW-0479">Metal-binding</keyword>
<comment type="caution">
    <text evidence="5">The sequence shown here is derived from an EMBL/GenBank/DDBJ whole genome shotgun (WGS) entry which is preliminary data.</text>
</comment>
<dbReference type="AlphaFoldDB" id="A0AAN5UJ05"/>
<evidence type="ECO:0000259" key="4">
    <source>
        <dbReference type="SMART" id="SM00400"/>
    </source>
</evidence>
<proteinExistence type="predicted"/>
<keyword evidence="2" id="KW-0863">Zinc-finger</keyword>
<dbReference type="GO" id="GO:0008270">
    <property type="term" value="F:zinc ion binding"/>
    <property type="evidence" value="ECO:0007669"/>
    <property type="project" value="UniProtKB-KW"/>
</dbReference>
<evidence type="ECO:0000256" key="1">
    <source>
        <dbReference type="ARBA" id="ARBA00022723"/>
    </source>
</evidence>
<evidence type="ECO:0000313" key="5">
    <source>
        <dbReference type="EMBL" id="HAZ7495097.1"/>
    </source>
</evidence>
<dbReference type="GO" id="GO:0005737">
    <property type="term" value="C:cytoplasm"/>
    <property type="evidence" value="ECO:0007669"/>
    <property type="project" value="TreeGrafter"/>
</dbReference>
<dbReference type="SUPFAM" id="SSF56731">
    <property type="entry name" value="DNA primase core"/>
    <property type="match status" value="1"/>
</dbReference>
<dbReference type="InterPro" id="IPR050219">
    <property type="entry name" value="DnaG_primase"/>
</dbReference>
<keyword evidence="3" id="KW-0862">Zinc</keyword>
<dbReference type="Gene3D" id="3.90.980.10">
    <property type="entry name" value="DNA primase, catalytic core, N-terminal domain"/>
    <property type="match status" value="1"/>
</dbReference>
<accession>A0AAN5UJ05</accession>
<feature type="non-terminal residue" evidence="5">
    <location>
        <position position="184"/>
    </location>
</feature>
<reference evidence="5" key="2">
    <citation type="submission" date="2021-03" db="EMBL/GenBank/DDBJ databases">
        <authorList>
            <consortium name="NCBI Pathogen Detection Project"/>
        </authorList>
    </citation>
    <scope>NUCLEOTIDE SEQUENCE</scope>
    <source>
        <strain evidence="5">SJP41</strain>
    </source>
</reference>
<protein>
    <submittedName>
        <fullName evidence="5">DNA primase</fullName>
    </submittedName>
</protein>
<dbReference type="Pfam" id="PF01807">
    <property type="entry name" value="Zn_ribbon_DnaG"/>
    <property type="match status" value="1"/>
</dbReference>
<dbReference type="InterPro" id="IPR037068">
    <property type="entry name" value="DNA_primase_core_N_sf"/>
</dbReference>
<name>A0AAN5UJ05_ECOLX</name>
<feature type="domain" description="Zinc finger CHC2-type" evidence="4">
    <location>
        <begin position="36"/>
        <end position="90"/>
    </location>
</feature>
<dbReference type="GO" id="GO:0003677">
    <property type="term" value="F:DNA binding"/>
    <property type="evidence" value="ECO:0007669"/>
    <property type="project" value="InterPro"/>
</dbReference>
<dbReference type="SUPFAM" id="SSF57783">
    <property type="entry name" value="Zinc beta-ribbon"/>
    <property type="match status" value="1"/>
</dbReference>
<gene>
    <name evidence="5" type="ORF">J8F57_005480</name>
</gene>
<dbReference type="InterPro" id="IPR036977">
    <property type="entry name" value="DNA_primase_Znf_CHC2"/>
</dbReference>
<dbReference type="PANTHER" id="PTHR30313">
    <property type="entry name" value="DNA PRIMASE"/>
    <property type="match status" value="1"/>
</dbReference>
<evidence type="ECO:0000256" key="2">
    <source>
        <dbReference type="ARBA" id="ARBA00022771"/>
    </source>
</evidence>
<dbReference type="Proteomes" id="UP000868636">
    <property type="component" value="Unassembled WGS sequence"/>
</dbReference>
<dbReference type="InterPro" id="IPR002694">
    <property type="entry name" value="Znf_CHC2"/>
</dbReference>
<evidence type="ECO:0000313" key="6">
    <source>
        <dbReference type="Proteomes" id="UP000868636"/>
    </source>
</evidence>
<organism evidence="5 6">
    <name type="scientific">Escherichia coli</name>
    <dbReference type="NCBI Taxonomy" id="562"/>
    <lineage>
        <taxon>Bacteria</taxon>
        <taxon>Pseudomonadati</taxon>
        <taxon>Pseudomonadota</taxon>
        <taxon>Gammaproteobacteria</taxon>
        <taxon>Enterobacterales</taxon>
        <taxon>Enterobacteriaceae</taxon>
        <taxon>Escherichia</taxon>
    </lineage>
</organism>
<dbReference type="Gene3D" id="3.90.580.10">
    <property type="entry name" value="Zinc finger, CHC2-type domain"/>
    <property type="match status" value="1"/>
</dbReference>
<dbReference type="SMART" id="SM00400">
    <property type="entry name" value="ZnF_CHCC"/>
    <property type="match status" value="1"/>
</dbReference>